<dbReference type="AlphaFoldDB" id="A0A9D5HPI3"/>
<keyword evidence="1" id="KW-1133">Transmembrane helix</keyword>
<keyword evidence="1" id="KW-0812">Transmembrane</keyword>
<protein>
    <submittedName>
        <fullName evidence="2">Uncharacterized protein</fullName>
    </submittedName>
</protein>
<dbReference type="OrthoDB" id="1921102at2759"/>
<dbReference type="EMBL" id="JAGGNH010000001">
    <property type="protein sequence ID" value="KAJ0983971.1"/>
    <property type="molecule type" value="Genomic_DNA"/>
</dbReference>
<sequence length="123" mass="12975">MTLPFLPAALRVTLLRPRPLLVYAVAWTALLTSTVAVASFAPEIAFVWAMGRQSSLGAACGGGTVRVPLEGPPGEVLCVPAQLFGRSKMELFVPPLFAAMVVAGSACFVRAIGLWETDEETIS</sequence>
<feature type="transmembrane region" description="Helical" evidence="1">
    <location>
        <begin position="91"/>
        <end position="115"/>
    </location>
</feature>
<gene>
    <name evidence="2" type="ORF">J5N97_002327</name>
</gene>
<dbReference type="PANTHER" id="PTHR34658:SF2">
    <property type="entry name" value="OS01G0151800 PROTEIN"/>
    <property type="match status" value="1"/>
</dbReference>
<accession>A0A9D5HPI3</accession>
<dbReference type="Proteomes" id="UP001085076">
    <property type="component" value="Miscellaneous, Linkage group lg01"/>
</dbReference>
<organism evidence="2 3">
    <name type="scientific">Dioscorea zingiberensis</name>
    <dbReference type="NCBI Taxonomy" id="325984"/>
    <lineage>
        <taxon>Eukaryota</taxon>
        <taxon>Viridiplantae</taxon>
        <taxon>Streptophyta</taxon>
        <taxon>Embryophyta</taxon>
        <taxon>Tracheophyta</taxon>
        <taxon>Spermatophyta</taxon>
        <taxon>Magnoliopsida</taxon>
        <taxon>Liliopsida</taxon>
        <taxon>Dioscoreales</taxon>
        <taxon>Dioscoreaceae</taxon>
        <taxon>Dioscorea</taxon>
    </lineage>
</organism>
<feature type="transmembrane region" description="Helical" evidence="1">
    <location>
        <begin position="20"/>
        <end position="48"/>
    </location>
</feature>
<reference evidence="2" key="1">
    <citation type="submission" date="2021-03" db="EMBL/GenBank/DDBJ databases">
        <authorList>
            <person name="Li Z."/>
            <person name="Yang C."/>
        </authorList>
    </citation>
    <scope>NUCLEOTIDE SEQUENCE</scope>
    <source>
        <strain evidence="2">Dzin_1.0</strain>
        <tissue evidence="2">Leaf</tissue>
    </source>
</reference>
<evidence type="ECO:0000313" key="2">
    <source>
        <dbReference type="EMBL" id="KAJ0983971.1"/>
    </source>
</evidence>
<evidence type="ECO:0000313" key="3">
    <source>
        <dbReference type="Proteomes" id="UP001085076"/>
    </source>
</evidence>
<dbReference type="PANTHER" id="PTHR34658">
    <property type="entry name" value="OS01G0151800 PROTEIN"/>
    <property type="match status" value="1"/>
</dbReference>
<reference evidence="2" key="2">
    <citation type="journal article" date="2022" name="Hortic Res">
        <title>The genome of Dioscorea zingiberensis sheds light on the biosynthesis, origin and evolution of the medicinally important diosgenin saponins.</title>
        <authorList>
            <person name="Li Y."/>
            <person name="Tan C."/>
            <person name="Li Z."/>
            <person name="Guo J."/>
            <person name="Li S."/>
            <person name="Chen X."/>
            <person name="Wang C."/>
            <person name="Dai X."/>
            <person name="Yang H."/>
            <person name="Song W."/>
            <person name="Hou L."/>
            <person name="Xu J."/>
            <person name="Tong Z."/>
            <person name="Xu A."/>
            <person name="Yuan X."/>
            <person name="Wang W."/>
            <person name="Yang Q."/>
            <person name="Chen L."/>
            <person name="Sun Z."/>
            <person name="Wang K."/>
            <person name="Pan B."/>
            <person name="Chen J."/>
            <person name="Bao Y."/>
            <person name="Liu F."/>
            <person name="Qi X."/>
            <person name="Gang D.R."/>
            <person name="Wen J."/>
            <person name="Li J."/>
        </authorList>
    </citation>
    <scope>NUCLEOTIDE SEQUENCE</scope>
    <source>
        <strain evidence="2">Dzin_1.0</strain>
    </source>
</reference>
<keyword evidence="3" id="KW-1185">Reference proteome</keyword>
<comment type="caution">
    <text evidence="2">The sequence shown here is derived from an EMBL/GenBank/DDBJ whole genome shotgun (WGS) entry which is preliminary data.</text>
</comment>
<evidence type="ECO:0000256" key="1">
    <source>
        <dbReference type="SAM" id="Phobius"/>
    </source>
</evidence>
<proteinExistence type="predicted"/>
<name>A0A9D5HPI3_9LILI</name>
<keyword evidence="1" id="KW-0472">Membrane</keyword>